<gene>
    <name evidence="1" type="ORF">DPEC_G00196990</name>
</gene>
<name>A0ACC2G7R9_DALPE</name>
<protein>
    <submittedName>
        <fullName evidence="1">Uncharacterized protein</fullName>
    </submittedName>
</protein>
<dbReference type="EMBL" id="CM055743">
    <property type="protein sequence ID" value="KAJ7999687.1"/>
    <property type="molecule type" value="Genomic_DNA"/>
</dbReference>
<evidence type="ECO:0000313" key="1">
    <source>
        <dbReference type="EMBL" id="KAJ7999687.1"/>
    </source>
</evidence>
<comment type="caution">
    <text evidence="1">The sequence shown here is derived from an EMBL/GenBank/DDBJ whole genome shotgun (WGS) entry which is preliminary data.</text>
</comment>
<keyword evidence="2" id="KW-1185">Reference proteome</keyword>
<organism evidence="1 2">
    <name type="scientific">Dallia pectoralis</name>
    <name type="common">Alaska blackfish</name>
    <dbReference type="NCBI Taxonomy" id="75939"/>
    <lineage>
        <taxon>Eukaryota</taxon>
        <taxon>Metazoa</taxon>
        <taxon>Chordata</taxon>
        <taxon>Craniata</taxon>
        <taxon>Vertebrata</taxon>
        <taxon>Euteleostomi</taxon>
        <taxon>Actinopterygii</taxon>
        <taxon>Neopterygii</taxon>
        <taxon>Teleostei</taxon>
        <taxon>Protacanthopterygii</taxon>
        <taxon>Esociformes</taxon>
        <taxon>Umbridae</taxon>
        <taxon>Dallia</taxon>
    </lineage>
</organism>
<evidence type="ECO:0000313" key="2">
    <source>
        <dbReference type="Proteomes" id="UP001157502"/>
    </source>
</evidence>
<reference evidence="1" key="1">
    <citation type="submission" date="2021-05" db="EMBL/GenBank/DDBJ databases">
        <authorList>
            <person name="Pan Q."/>
            <person name="Jouanno E."/>
            <person name="Zahm M."/>
            <person name="Klopp C."/>
            <person name="Cabau C."/>
            <person name="Louis A."/>
            <person name="Berthelot C."/>
            <person name="Parey E."/>
            <person name="Roest Crollius H."/>
            <person name="Montfort J."/>
            <person name="Robinson-Rechavi M."/>
            <person name="Bouchez O."/>
            <person name="Lampietro C."/>
            <person name="Lopez Roques C."/>
            <person name="Donnadieu C."/>
            <person name="Postlethwait J."/>
            <person name="Bobe J."/>
            <person name="Dillon D."/>
            <person name="Chandos A."/>
            <person name="von Hippel F."/>
            <person name="Guiguen Y."/>
        </authorList>
    </citation>
    <scope>NUCLEOTIDE SEQUENCE</scope>
    <source>
        <strain evidence="1">YG-Jan2019</strain>
    </source>
</reference>
<sequence length="136" mass="15339">MELEKRRNDRTQPASSSPAEGNTQVTRAGLNKMTMRGSVMCCVLLVCLVAMLVKQVEGHVSFFSPKEMREMKDQKNKGRKDMEPQTLDGQLQDVTIKNLREVASEIPDKIVEIAKQLEHVGPVLEEIINEMVEEAE</sequence>
<dbReference type="Proteomes" id="UP001157502">
    <property type="component" value="Chromosome 16"/>
</dbReference>
<accession>A0ACC2G7R9</accession>
<proteinExistence type="predicted"/>